<organism evidence="6">
    <name type="scientific">Stenotrophomonas maltophilia</name>
    <name type="common">Pseudomonas maltophilia</name>
    <name type="synonym">Xanthomonas maltophilia</name>
    <dbReference type="NCBI Taxonomy" id="40324"/>
    <lineage>
        <taxon>Bacteria</taxon>
        <taxon>Pseudomonadati</taxon>
        <taxon>Pseudomonadota</taxon>
        <taxon>Gammaproteobacteria</taxon>
        <taxon>Lysobacterales</taxon>
        <taxon>Lysobacteraceae</taxon>
        <taxon>Stenotrophomonas</taxon>
        <taxon>Stenotrophomonas maltophilia group</taxon>
    </lineage>
</organism>
<feature type="compositionally biased region" description="Polar residues" evidence="1">
    <location>
        <begin position="688"/>
        <end position="702"/>
    </location>
</feature>
<reference evidence="6" key="1">
    <citation type="submission" date="2003-05" db="EMBL/GenBank/DDBJ databases">
        <title>Characterization of the transfer region of the 68 kb plasmid pBI1063.</title>
        <authorList>
            <person name="Battermann A."/>
            <person name="Disque-Kochem C."/>
            <person name="Dreiseikelmann B."/>
        </authorList>
    </citation>
    <scope>NUCLEOTIDE SEQUENCE</scope>
    <source>
        <plasmid evidence="6">pBI1063</plasmid>
    </source>
</reference>
<feature type="domain" description="TraI-like C-terminal" evidence="4">
    <location>
        <begin position="729"/>
        <end position="814"/>
    </location>
</feature>
<evidence type="ECO:0000259" key="4">
    <source>
        <dbReference type="Pfam" id="PF22287"/>
    </source>
</evidence>
<dbReference type="AlphaFoldDB" id="Q7WZN2"/>
<feature type="region of interest" description="Disordered" evidence="1">
    <location>
        <begin position="391"/>
        <end position="418"/>
    </location>
</feature>
<dbReference type="Pfam" id="PF22287">
    <property type="entry name" value="TraI-like_C"/>
    <property type="match status" value="1"/>
</dbReference>
<evidence type="ECO:0000256" key="1">
    <source>
        <dbReference type="SAM" id="MobiDB-lite"/>
    </source>
</evidence>
<feature type="domain" description="MobA/VirD2-like nuclease" evidence="2">
    <location>
        <begin position="40"/>
        <end position="172"/>
    </location>
</feature>
<name>Q7WZN2_STEMA</name>
<accession>Q7WZN2</accession>
<geneLocation type="plasmid" evidence="6">
    <name>pBI1063</name>
</geneLocation>
<dbReference type="InterPro" id="IPR049751">
    <property type="entry name" value="TraI/MobA_relaxases"/>
</dbReference>
<dbReference type="EMBL" id="AY299014">
    <property type="protein sequence ID" value="AAP82040.1"/>
    <property type="molecule type" value="Genomic_DNA"/>
</dbReference>
<dbReference type="InterPro" id="IPR054462">
    <property type="entry name" value="TraI_M"/>
</dbReference>
<proteinExistence type="predicted"/>
<dbReference type="InterPro" id="IPR005094">
    <property type="entry name" value="Endonuclease_MobA/VirD2"/>
</dbReference>
<dbReference type="Pfam" id="PF18821">
    <property type="entry name" value="LPD7"/>
    <property type="match status" value="1"/>
</dbReference>
<dbReference type="InterPro" id="IPR040677">
    <property type="entry name" value="LPD7"/>
</dbReference>
<feature type="region of interest" description="Disordered" evidence="1">
    <location>
        <begin position="649"/>
        <end position="709"/>
    </location>
</feature>
<sequence length="823" mass="89950">MIAKRIPRDRATSNMAKLVRYVVDAQGREDPRSWTNTAEYILATRSNGEKVGGMRVSNCHSTEPVAATLEILATQALNTRSKADKTYHLVFSFPPGEQPPMAVLHAIEDELCAAIGMADHQRISAVHIDTDHLHVHVAINKVHPKTYRNFEPFYDHKRLMEACDRLEVKHGLQPTNHGRQQLHEKRLQQQQERTNERYRDRDRARGAGRLPPPGNDRWSELAGLRESDLAFDPRRHAPGQLHSLPNVSSLRMVRVTRGGDVLLQNNARDNVHAGKPAGIEVLRRAGDGVGRAEGKDDGRDGVRPTARVASMEAYTGEDSMQTWVRKHALEDLKSAASWEQVHRVVGELGLELKLRGAGLTIYDPAARIGIRPSSVDRSLSMKSLSDRLGQFTPSAHSVAPGKGYSRSPRSPGLDSSGLYTEYQRHRDNQQAQRRSALDAINKQGAAKLEHARAVHAAKRKALKLIGGIPRHAKQISYQALRMEHQANVAAIRAELAKARKTAVQSNVAPSWDDFVRQRAATGDQDALALMRARANRLIKTHLDLLTAPDAEKARAIVFKHLKPRVARSGEIHYKTSDGGLVIDRGGEVRSVKSTATAAFIALSLAAAKFPGQPLVVEGTEEFRLQVAELAGTKAVQVRFADAGMEAHRQQAAKASADRAAALAKQAKPQPSNTVAATPNQAAGPAPTVQPSPDSGQQPTSKPTKVGQVADGSIGDAVLKTGAKETPSPAVIKWVAQRNNTAHRVSDIDYTRLWVSTDAGEATYQGRRRMEDGSEVVLLGRQGQTLVKPVTAAVAAKASRFKVGQAVVLDERGRFVDTSRGRRR</sequence>
<evidence type="ECO:0000313" key="6">
    <source>
        <dbReference type="EMBL" id="AAP82040.1"/>
    </source>
</evidence>
<feature type="domain" description="Large polyvalent protein-associated" evidence="3">
    <location>
        <begin position="560"/>
        <end position="651"/>
    </location>
</feature>
<feature type="compositionally biased region" description="Basic and acidic residues" evidence="1">
    <location>
        <begin position="181"/>
        <end position="205"/>
    </location>
</feature>
<protein>
    <submittedName>
        <fullName evidence="6">Putative transfer protein</fullName>
    </submittedName>
</protein>
<dbReference type="NCBIfam" id="NF041893">
    <property type="entry name" value="TraI_MobP_relax"/>
    <property type="match status" value="1"/>
</dbReference>
<keyword evidence="6" id="KW-0614">Plasmid</keyword>
<evidence type="ECO:0000259" key="2">
    <source>
        <dbReference type="Pfam" id="PF03432"/>
    </source>
</evidence>
<feature type="domain" description="TraI-like middle" evidence="5">
    <location>
        <begin position="306"/>
        <end position="393"/>
    </location>
</feature>
<evidence type="ECO:0000259" key="3">
    <source>
        <dbReference type="Pfam" id="PF18821"/>
    </source>
</evidence>
<dbReference type="InterPro" id="IPR054461">
    <property type="entry name" value="TraI-like_C"/>
</dbReference>
<feature type="region of interest" description="Disordered" evidence="1">
    <location>
        <begin position="173"/>
        <end position="218"/>
    </location>
</feature>
<dbReference type="Pfam" id="PF03432">
    <property type="entry name" value="Relaxase"/>
    <property type="match status" value="1"/>
</dbReference>
<evidence type="ECO:0000259" key="5">
    <source>
        <dbReference type="Pfam" id="PF22863"/>
    </source>
</evidence>
<dbReference type="Pfam" id="PF22863">
    <property type="entry name" value="TraI_middle"/>
    <property type="match status" value="1"/>
</dbReference>
<feature type="compositionally biased region" description="Low complexity" evidence="1">
    <location>
        <begin position="649"/>
        <end position="667"/>
    </location>
</feature>
<gene>
    <name evidence="6" type="primary">traI</name>
</gene>
<feature type="compositionally biased region" description="Polar residues" evidence="1">
    <location>
        <begin position="668"/>
        <end position="680"/>
    </location>
</feature>